<feature type="transmembrane region" description="Helical" evidence="1">
    <location>
        <begin position="12"/>
        <end position="35"/>
    </location>
</feature>
<keyword evidence="1" id="KW-1133">Transmembrane helix</keyword>
<dbReference type="PANTHER" id="PTHR34219">
    <property type="entry name" value="IRON-REGULATED INNER MEMBRANE PROTEIN-RELATED"/>
    <property type="match status" value="1"/>
</dbReference>
<reference evidence="3" key="1">
    <citation type="journal article" date="2019" name="Int. J. Syst. Evol. Microbiol.">
        <title>The Global Catalogue of Microorganisms (GCM) 10K type strain sequencing project: providing services to taxonomists for standard genome sequencing and annotation.</title>
        <authorList>
            <consortium name="The Broad Institute Genomics Platform"/>
            <consortium name="The Broad Institute Genome Sequencing Center for Infectious Disease"/>
            <person name="Wu L."/>
            <person name="Ma J."/>
        </authorList>
    </citation>
    <scope>NUCLEOTIDE SEQUENCE [LARGE SCALE GENOMIC DNA]</scope>
    <source>
        <strain evidence="3">KCTC 23314</strain>
    </source>
</reference>
<keyword evidence="1" id="KW-0812">Transmembrane</keyword>
<accession>A0ABQ3G185</accession>
<sequence length="516" mass="55643">MKAWRARLTPVHSWAGLLLGALLFAVFWMGTLSVIDRELDRWMMPATRLPPPPTAPPLDALQPLVRSLVPAGARQWRIDWATPRTPVLRLSWQARDGARGQVLVDPVQLRVLPDPGTLGASGFIFPFHYGLHLDWNDLGKWLVGLAAMGMLVLLASGVVVHRKLLADFFTFRPHKRLPRSSLDLHNLSGVAALPFHFAITLSGLVIFWSLYFPQAHVGVYGGPQAKAQVQAEGYGRFQRPRAGPGNAPIAGLDAMVAQARLVWGPGAEPYFVRVWNPGDRQATVELRRSYAREVTMNLDQLFFDAGTGQLLHRFEAAPAMGVQRFISGMHFVQFQHGLLRALYFVLGLCGCVLIATGLVHWLAVRQAKGGAPRHGLAQAAAVAGTTGLIVATLAFLLANRLLPADGSGLARGSDRAACEVAIFFVSWAACLLHALAAPARAWRRQALAIAWMAGACVVLNALTTGAYGSQAGQTPAAVWLVDGLLLALAAAGSTAARLLSTHAAAHPRQESPARLR</sequence>
<proteinExistence type="predicted"/>
<feature type="transmembrane region" description="Helical" evidence="1">
    <location>
        <begin position="448"/>
        <end position="470"/>
    </location>
</feature>
<gene>
    <name evidence="2" type="ORF">GCM10007320_20990</name>
</gene>
<dbReference type="RefSeq" id="WP_189686902.1">
    <property type="nucleotide sequence ID" value="NZ_BMYK01000005.1"/>
</dbReference>
<evidence type="ECO:0000256" key="1">
    <source>
        <dbReference type="SAM" id="Phobius"/>
    </source>
</evidence>
<protein>
    <submittedName>
        <fullName evidence="2">Iron uptake protein</fullName>
    </submittedName>
</protein>
<keyword evidence="3" id="KW-1185">Reference proteome</keyword>
<keyword evidence="1" id="KW-0472">Membrane</keyword>
<name>A0ABQ3G185_9BURK</name>
<comment type="caution">
    <text evidence="2">The sequence shown here is derived from an EMBL/GenBank/DDBJ whole genome shotgun (WGS) entry which is preliminary data.</text>
</comment>
<feature type="transmembrane region" description="Helical" evidence="1">
    <location>
        <begin position="341"/>
        <end position="364"/>
    </location>
</feature>
<dbReference type="EMBL" id="BMYK01000005">
    <property type="protein sequence ID" value="GHC79809.1"/>
    <property type="molecule type" value="Genomic_DNA"/>
</dbReference>
<dbReference type="Proteomes" id="UP000626210">
    <property type="component" value="Unassembled WGS sequence"/>
</dbReference>
<feature type="transmembrane region" description="Helical" evidence="1">
    <location>
        <begin position="476"/>
        <end position="499"/>
    </location>
</feature>
<organism evidence="2 3">
    <name type="scientific">Pseudorhodoferax aquiterrae</name>
    <dbReference type="NCBI Taxonomy" id="747304"/>
    <lineage>
        <taxon>Bacteria</taxon>
        <taxon>Pseudomonadati</taxon>
        <taxon>Pseudomonadota</taxon>
        <taxon>Betaproteobacteria</taxon>
        <taxon>Burkholderiales</taxon>
        <taxon>Comamonadaceae</taxon>
    </lineage>
</organism>
<evidence type="ECO:0000313" key="3">
    <source>
        <dbReference type="Proteomes" id="UP000626210"/>
    </source>
</evidence>
<dbReference type="Pfam" id="PF03929">
    <property type="entry name" value="PepSY_TM"/>
    <property type="match status" value="1"/>
</dbReference>
<feature type="transmembrane region" description="Helical" evidence="1">
    <location>
        <begin position="186"/>
        <end position="211"/>
    </location>
</feature>
<evidence type="ECO:0000313" key="2">
    <source>
        <dbReference type="EMBL" id="GHC79809.1"/>
    </source>
</evidence>
<dbReference type="PANTHER" id="PTHR34219:SF4">
    <property type="entry name" value="PEPSY DOMAIN-CONTAINING PROTEIN"/>
    <property type="match status" value="1"/>
</dbReference>
<feature type="transmembrane region" description="Helical" evidence="1">
    <location>
        <begin position="416"/>
        <end position="436"/>
    </location>
</feature>
<feature type="transmembrane region" description="Helical" evidence="1">
    <location>
        <begin position="376"/>
        <end position="396"/>
    </location>
</feature>
<feature type="transmembrane region" description="Helical" evidence="1">
    <location>
        <begin position="141"/>
        <end position="165"/>
    </location>
</feature>
<dbReference type="InterPro" id="IPR005625">
    <property type="entry name" value="PepSY-ass_TM"/>
</dbReference>